<dbReference type="InterPro" id="IPR011990">
    <property type="entry name" value="TPR-like_helical_dom_sf"/>
</dbReference>
<dbReference type="PANTHER" id="PTHR19959:SF119">
    <property type="entry name" value="FUNGAL LIPASE-LIKE DOMAIN-CONTAINING PROTEIN"/>
    <property type="match status" value="1"/>
</dbReference>
<organism evidence="2 3">
    <name type="scientific">Orbilia ellipsospora</name>
    <dbReference type="NCBI Taxonomy" id="2528407"/>
    <lineage>
        <taxon>Eukaryota</taxon>
        <taxon>Fungi</taxon>
        <taxon>Dikarya</taxon>
        <taxon>Ascomycota</taxon>
        <taxon>Pezizomycotina</taxon>
        <taxon>Orbiliomycetes</taxon>
        <taxon>Orbiliales</taxon>
        <taxon>Orbiliaceae</taxon>
        <taxon>Orbilia</taxon>
    </lineage>
</organism>
<dbReference type="EMBL" id="JAVHJO010000010">
    <property type="protein sequence ID" value="KAK6535461.1"/>
    <property type="molecule type" value="Genomic_DNA"/>
</dbReference>
<comment type="caution">
    <text evidence="2">The sequence shown here is derived from an EMBL/GenBank/DDBJ whole genome shotgun (WGS) entry which is preliminary data.</text>
</comment>
<reference evidence="2 3" key="1">
    <citation type="submission" date="2019-10" db="EMBL/GenBank/DDBJ databases">
        <authorList>
            <person name="Palmer J.M."/>
        </authorList>
    </citation>
    <scope>NUCLEOTIDE SEQUENCE [LARGE SCALE GENOMIC DNA]</scope>
    <source>
        <strain evidence="2 3">TWF694</strain>
    </source>
</reference>
<name>A0AAV9X6M5_9PEZI</name>
<accession>A0AAV9X6M5</accession>
<keyword evidence="3" id="KW-1185">Reference proteome</keyword>
<dbReference type="Proteomes" id="UP001365542">
    <property type="component" value="Unassembled WGS sequence"/>
</dbReference>
<dbReference type="InterPro" id="IPR024983">
    <property type="entry name" value="CHAT_dom"/>
</dbReference>
<gene>
    <name evidence="2" type="ORF">TWF694_001918</name>
</gene>
<feature type="domain" description="CHAT" evidence="1">
    <location>
        <begin position="1068"/>
        <end position="1382"/>
    </location>
</feature>
<evidence type="ECO:0000313" key="2">
    <source>
        <dbReference type="EMBL" id="KAK6535461.1"/>
    </source>
</evidence>
<evidence type="ECO:0000259" key="1">
    <source>
        <dbReference type="Pfam" id="PF12770"/>
    </source>
</evidence>
<dbReference type="Pfam" id="PF12770">
    <property type="entry name" value="CHAT"/>
    <property type="match status" value="1"/>
</dbReference>
<protein>
    <recommendedName>
        <fullName evidence="1">CHAT domain-containing protein</fullName>
    </recommendedName>
</protein>
<dbReference type="SUPFAM" id="SSF48452">
    <property type="entry name" value="TPR-like"/>
    <property type="match status" value="1"/>
</dbReference>
<dbReference type="Gene3D" id="1.25.40.10">
    <property type="entry name" value="Tetratricopeptide repeat domain"/>
    <property type="match status" value="2"/>
</dbReference>
<evidence type="ECO:0000313" key="3">
    <source>
        <dbReference type="Proteomes" id="UP001365542"/>
    </source>
</evidence>
<proteinExistence type="predicted"/>
<dbReference type="PANTHER" id="PTHR19959">
    <property type="entry name" value="KINESIN LIGHT CHAIN"/>
    <property type="match status" value="1"/>
</dbReference>
<sequence>MDLFIPRCGPNYEETPLKINPDTIALLGSLDDEQLDAHAASQQTELLQGSFNDEEFELYIYTSLLIFRKRGSIDYFLHALRKSTEWEAGAVDEPDRSRRVKIRDWLGAWVYQLDFIGKSGIERECRAKAEQNEEMGSKLFKEYEQTKDLKVLNEAIRIVQQNIDIPKAFVTSRSLLDLAGMLEKRFDETREMDDLNRCIDVGGMAVEAASSKDYVNKSIYLSCLSGWLWRRFELTGLIPDIDSAIENAEMSVSVLPTGHPARSSCLHNLGVHLGERFKWTDSIDDLNRAIEIAEMAVNASLIHTEPSKNSNIELHSTYLTTLGERFGDRFKRTGSIDDLNHAIEFSNMAVEIAPGHTNIAPNLDALGRWLGIRYELTGSMDDLNRAIEVADTAVSTVKDPFYRPVCLQNFSTWLATRYERTGSKEDLDRAIEMAGSAVSTSVTQQSRALALHNLGNQLSRKYQHTRLIEDLKCAIEAAEMSAEIIPPNHPGLASCLHGLGQRLHKKFEQTGFIDDLNRAIEVSERAVKIGPQEHTGAAVTLRSLAHQYQELFRRTGSINDLNHAVENADMAVNLIPAAHSHWVSYQNMLGTILSSRFTHMGTIEDLYRSIEIAEMVVKATPENHPSLGLHLMALGGRLQLRAQLTESIDEISSAIQVGERAVTITPKDNHFVIYLLENLGVWLRLRSLWRLEEREKDIKVADISEILHDLNRAIECAETALNATPESDPNWASLFSSLGNHFAIRYKATGSIDDLNRAIENISMVLSKVPQELHSRALFFDDLGRWLWTRSNLTGSMNDLDRALSLYKEGWSCHTAPPYVRIRFAWNSARIFAMRQDWESSSLMLEEAIQLLPVVSPRIVKPTDKQQMLKDFAGLASTAAAVSITAGRGAYRSLRLLELGRGIIASLLMENRGDISDLKRLYPDFAEEYITLRDALDQTPSSDMLDAFRQSEDQLSTLPNSSLHRNSLSVLELQKKLRSKQNQKLSKLIEDIRVQPGFANFLLPPTETDIKEAACSGPIVLVNLSKYRCDAFLIEPDKIRVLPLPDLTLKEVKKRAKDLRLSSSVGAETLEWLWDTICGPCLDILGFRDSISDGNWPHIWWIPTGVLSQLPLHAAGYHYNSTRPNDTVIDRVMSSYASSVKGLIHGRHNVHGSTARTLKDGHALLIAMEQTPDLAANQNLPFVKEEANVLKDLYSSLQIKCIIPEPQKANVLEMLQDHNCEIFHFAGHGLSHPTEPSRSYLLLEDWKTDPLTMEDIRALKFRKKQPFLGYLSACLTGANEVYQLADEGIHLISAFQLAGFRHVIGSLWEVLDRHCVDVARVFYDTILKEGMTDTAVCKGLHQAIRALRNEEVGVTGARNGKLLKGDKEGFGVAYWAPYVHFGV</sequence>